<organism evidence="1 2">
    <name type="scientific">Pleuronectes platessa</name>
    <name type="common">European plaice</name>
    <dbReference type="NCBI Taxonomy" id="8262"/>
    <lineage>
        <taxon>Eukaryota</taxon>
        <taxon>Metazoa</taxon>
        <taxon>Chordata</taxon>
        <taxon>Craniata</taxon>
        <taxon>Vertebrata</taxon>
        <taxon>Euteleostomi</taxon>
        <taxon>Actinopterygii</taxon>
        <taxon>Neopterygii</taxon>
        <taxon>Teleostei</taxon>
        <taxon>Neoteleostei</taxon>
        <taxon>Acanthomorphata</taxon>
        <taxon>Carangaria</taxon>
        <taxon>Pleuronectiformes</taxon>
        <taxon>Pleuronectoidei</taxon>
        <taxon>Pleuronectidae</taxon>
        <taxon>Pleuronectes</taxon>
    </lineage>
</organism>
<name>A0A9N7U6N5_PLEPL</name>
<reference evidence="1" key="1">
    <citation type="submission" date="2020-03" db="EMBL/GenBank/DDBJ databases">
        <authorList>
            <person name="Weist P."/>
        </authorList>
    </citation>
    <scope>NUCLEOTIDE SEQUENCE</scope>
</reference>
<dbReference type="Proteomes" id="UP001153269">
    <property type="component" value="Unassembled WGS sequence"/>
</dbReference>
<accession>A0A9N7U6N5</accession>
<dbReference type="AlphaFoldDB" id="A0A9N7U6N5"/>
<comment type="caution">
    <text evidence="1">The sequence shown here is derived from an EMBL/GenBank/DDBJ whole genome shotgun (WGS) entry which is preliminary data.</text>
</comment>
<keyword evidence="2" id="KW-1185">Reference proteome</keyword>
<protein>
    <submittedName>
        <fullName evidence="1">Uncharacterized protein</fullName>
    </submittedName>
</protein>
<dbReference type="EMBL" id="CADEAL010000784">
    <property type="protein sequence ID" value="CAB1425182.1"/>
    <property type="molecule type" value="Genomic_DNA"/>
</dbReference>
<sequence>HRASAEKARWSHWEHMLMWQPCSERGTTVTLTCIFSSAGIVDPKSTSTGDETGLSTESRPGHLREVCVAFRKRQVEEEELLGCSSKAPLHAVHTSSPEHTLSRGVFHSF</sequence>
<evidence type="ECO:0000313" key="1">
    <source>
        <dbReference type="EMBL" id="CAB1425182.1"/>
    </source>
</evidence>
<gene>
    <name evidence="1" type="ORF">PLEPLA_LOCUS13112</name>
</gene>
<proteinExistence type="predicted"/>
<evidence type="ECO:0000313" key="2">
    <source>
        <dbReference type="Proteomes" id="UP001153269"/>
    </source>
</evidence>
<feature type="non-terminal residue" evidence="1">
    <location>
        <position position="1"/>
    </location>
</feature>